<dbReference type="Proteomes" id="UP000252004">
    <property type="component" value="Plasmid unnamed1"/>
</dbReference>
<accession>A0A344UAN6</accession>
<name>A0A344UAN6_9ACTN</name>
<keyword evidence="1" id="KW-0614">Plasmid</keyword>
<proteinExistence type="predicted"/>
<gene>
    <name evidence="1" type="ORF">C0216_31165</name>
</gene>
<dbReference type="KEGG" id="sgz:C0216_31165"/>
<dbReference type="AlphaFoldDB" id="A0A344UAN6"/>
<evidence type="ECO:0000313" key="1">
    <source>
        <dbReference type="EMBL" id="AXE27957.1"/>
    </source>
</evidence>
<sequence length="85" mass="9337">MSPDHGARRSRVIMVEPALTQLAKLTASETHRLDRAIVAISVNPELGTEVPGTLLRDYSDEVDGVRVIYFVTALRTITIVAYVEA</sequence>
<evidence type="ECO:0008006" key="3">
    <source>
        <dbReference type="Google" id="ProtNLM"/>
    </source>
</evidence>
<reference evidence="1 2" key="1">
    <citation type="submission" date="2018-01" db="EMBL/GenBank/DDBJ databases">
        <title>Draft genome Sequence of streptomyces globosus LZH-48.</title>
        <authorList>
            <person name="Ran K."/>
            <person name="Li Z."/>
            <person name="Wei S."/>
            <person name="Dong R."/>
        </authorList>
    </citation>
    <scope>NUCLEOTIDE SEQUENCE [LARGE SCALE GENOMIC DNA]</scope>
    <source>
        <strain evidence="1 2">LZH-48</strain>
        <plasmid evidence="1 2">unnamed1</plasmid>
    </source>
</reference>
<keyword evidence="2" id="KW-1185">Reference proteome</keyword>
<evidence type="ECO:0000313" key="2">
    <source>
        <dbReference type="Proteomes" id="UP000252004"/>
    </source>
</evidence>
<organism evidence="1 2">
    <name type="scientific">Streptomyces globosus</name>
    <dbReference type="NCBI Taxonomy" id="68209"/>
    <lineage>
        <taxon>Bacteria</taxon>
        <taxon>Bacillati</taxon>
        <taxon>Actinomycetota</taxon>
        <taxon>Actinomycetes</taxon>
        <taxon>Kitasatosporales</taxon>
        <taxon>Streptomycetaceae</taxon>
        <taxon>Streptomyces</taxon>
    </lineage>
</organism>
<protein>
    <recommendedName>
        <fullName evidence="3">Type II toxin-antitoxin system RelE/ParE family toxin</fullName>
    </recommendedName>
</protein>
<dbReference type="OrthoDB" id="4233646at2"/>
<dbReference type="EMBL" id="CP030863">
    <property type="protein sequence ID" value="AXE27957.1"/>
    <property type="molecule type" value="Genomic_DNA"/>
</dbReference>
<geneLocation type="plasmid" evidence="1 2">
    <name>unnamed1</name>
</geneLocation>
<dbReference type="RefSeq" id="WP_114059121.1">
    <property type="nucleotide sequence ID" value="NZ_CP030863.1"/>
</dbReference>